<keyword evidence="4" id="KW-1185">Reference proteome</keyword>
<organism evidence="3 4">
    <name type="scientific">Oryctes borbonicus</name>
    <dbReference type="NCBI Taxonomy" id="1629725"/>
    <lineage>
        <taxon>Eukaryota</taxon>
        <taxon>Metazoa</taxon>
        <taxon>Ecdysozoa</taxon>
        <taxon>Arthropoda</taxon>
        <taxon>Hexapoda</taxon>
        <taxon>Insecta</taxon>
        <taxon>Pterygota</taxon>
        <taxon>Neoptera</taxon>
        <taxon>Endopterygota</taxon>
        <taxon>Coleoptera</taxon>
        <taxon>Polyphaga</taxon>
        <taxon>Scarabaeiformia</taxon>
        <taxon>Scarabaeidae</taxon>
        <taxon>Dynastinae</taxon>
        <taxon>Oryctes</taxon>
    </lineage>
</organism>
<dbReference type="Pfam" id="PF09324">
    <property type="entry name" value="Sec7-like_HDS"/>
    <property type="match status" value="1"/>
</dbReference>
<feature type="compositionally biased region" description="Basic and acidic residues" evidence="1">
    <location>
        <begin position="769"/>
        <end position="792"/>
    </location>
</feature>
<dbReference type="InterPro" id="IPR015403">
    <property type="entry name" value="Mon2/Sec7/BIG1-like_HDS"/>
</dbReference>
<evidence type="ECO:0000256" key="1">
    <source>
        <dbReference type="SAM" id="MobiDB-lite"/>
    </source>
</evidence>
<evidence type="ECO:0000313" key="4">
    <source>
        <dbReference type="Proteomes" id="UP000051574"/>
    </source>
</evidence>
<gene>
    <name evidence="3" type="ORF">AMK59_4793</name>
</gene>
<feature type="region of interest" description="Disordered" evidence="1">
    <location>
        <begin position="697"/>
        <end position="725"/>
    </location>
</feature>
<dbReference type="Proteomes" id="UP000051574">
    <property type="component" value="Unassembled WGS sequence"/>
</dbReference>
<dbReference type="SUPFAM" id="SSF48371">
    <property type="entry name" value="ARM repeat"/>
    <property type="match status" value="1"/>
</dbReference>
<evidence type="ECO:0000313" key="3">
    <source>
        <dbReference type="EMBL" id="KRT82858.1"/>
    </source>
</evidence>
<feature type="region of interest" description="Disordered" evidence="1">
    <location>
        <begin position="292"/>
        <end position="316"/>
    </location>
</feature>
<dbReference type="EMBL" id="LJIG01009549">
    <property type="protein sequence ID" value="KRT82858.1"/>
    <property type="molecule type" value="Genomic_DNA"/>
</dbReference>
<accession>A0A0T6B642</accession>
<sequence>VDVYSFLQNSNLYNNANQSQNEATVAEIVDKSGVLNSQGKGILSGVHAAKVCCVLSSKADELFHSAALRLALPGLYSFLTELCKSSHSQLFTRYDESPNKQKKWWKKELEAQQKPPTTLLLHRIGEVTLKCIRSGRPLIHTMKMWSIVGPHFMQAACHKDRTVSKKAVQCIHDTVTALLNEQTELPHFHFNEALFKPFENLLCLELCDPDVQDQIVSCLCEFVEANRTEICSGWRPLFGTLRVANSKHNAAAILEVFKIFLQTDNTLVFANAALDYILCLLSHIRNTNVDDNNEISQATNNNNGSKYPDKTQKDEKNAAIQDKKNDFVDKESEFANKVPNGPEAKEFDAEDESKIQENPYITLALKQLLIIMIECIAQPNENIARLGTSCVRHIILSVGQILTAHQWEILVTAMHRASTISLNPLHQLTLAFKQNSDSFYGDMATVKVAARKDSTVSENERLYELAQQVFLMQAQRNCNKCSGKMCECEQSIVIDDRSYVFLLYPLDMTSVLNPDLYTVRVPFRNLVVGILAHQMLIQTISSALLQNLNHVTPILNILQINSCSLRGILKHVNAKHVNILLKCLEISNIRAKEFDLRPGLKFLTQKVGNLNKAANLYTQANTSEVVQIIVLIELCLDGIEKYTITPSNLKELLGREEKDKCHTDLDYIEQFLRKLRNKWEYLCESYVSLTINIPDDDQISLPESKDENDSEEFTSKEPVKSQAEKWTNKPPFKLADFKRTDSFSSSTDSESYLEKDTLPNMANEEETIVNEKHAKTKSDKQKREIKNCKNKTDLNSTDDETNEMAAKFNNKNHTKYNTIPGSIKYDTNTLLQMKSTLSSDSIISKMDGIKAETRDNKETVEKIETMLEQYRQRKPIPLSVASVRSNPFSGNVLPPPQPIPPEIQQQRSISIFKDAEAYKITRIETMEACLELLGSLSSDRLAPLALVLKDGAVMLISAQDEKIKISAESLLQRMNISYVDDVFN</sequence>
<feature type="region of interest" description="Disordered" evidence="1">
    <location>
        <begin position="740"/>
        <end position="798"/>
    </location>
</feature>
<proteinExistence type="predicted"/>
<comment type="caution">
    <text evidence="3">The sequence shown here is derived from an EMBL/GenBank/DDBJ whole genome shotgun (WGS) entry which is preliminary data.</text>
</comment>
<feature type="non-terminal residue" evidence="3">
    <location>
        <position position="1"/>
    </location>
</feature>
<dbReference type="OrthoDB" id="10002886at2759"/>
<dbReference type="InterPro" id="IPR016024">
    <property type="entry name" value="ARM-type_fold"/>
</dbReference>
<feature type="compositionally biased region" description="Polar residues" evidence="1">
    <location>
        <begin position="292"/>
        <end position="305"/>
    </location>
</feature>
<protein>
    <recommendedName>
        <fullName evidence="2">Mon2/Sec7/BIG1-like HDS domain-containing protein</fullName>
    </recommendedName>
</protein>
<feature type="compositionally biased region" description="Basic and acidic residues" evidence="1">
    <location>
        <begin position="703"/>
        <end position="725"/>
    </location>
</feature>
<evidence type="ECO:0000259" key="2">
    <source>
        <dbReference type="Pfam" id="PF09324"/>
    </source>
</evidence>
<feature type="domain" description="Mon2/Sec7/BIG1-like HDS" evidence="2">
    <location>
        <begin position="181"/>
        <end position="258"/>
    </location>
</feature>
<feature type="compositionally biased region" description="Basic and acidic residues" evidence="1">
    <location>
        <begin position="307"/>
        <end position="316"/>
    </location>
</feature>
<dbReference type="AlphaFoldDB" id="A0A0T6B642"/>
<reference evidence="3 4" key="1">
    <citation type="submission" date="2015-09" db="EMBL/GenBank/DDBJ databases">
        <title>Draft genome of the scarab beetle Oryctes borbonicus.</title>
        <authorList>
            <person name="Meyer J.M."/>
            <person name="Markov G.V."/>
            <person name="Baskaran P."/>
            <person name="Herrmann M."/>
            <person name="Sommer R.J."/>
            <person name="Roedelsperger C."/>
        </authorList>
    </citation>
    <scope>NUCLEOTIDE SEQUENCE [LARGE SCALE GENOMIC DNA]</scope>
    <source>
        <strain evidence="3">OB123</strain>
        <tissue evidence="3">Whole animal</tissue>
    </source>
</reference>
<name>A0A0T6B642_9SCAR</name>